<dbReference type="InterPro" id="IPR050097">
    <property type="entry name" value="Ferredoxin-NADP_redctase_2"/>
</dbReference>
<dbReference type="RefSeq" id="WP_406831709.1">
    <property type="nucleotide sequence ID" value="NZ_CP157483.1"/>
</dbReference>
<dbReference type="SUPFAM" id="SSF51206">
    <property type="entry name" value="cAMP-binding domain-like"/>
    <property type="match status" value="1"/>
</dbReference>
<name>A0AAU7JVY5_9MICO</name>
<dbReference type="SMART" id="SM00100">
    <property type="entry name" value="cNMP"/>
    <property type="match status" value="1"/>
</dbReference>
<gene>
    <name evidence="5" type="ORF">ABEG17_02520</name>
</gene>
<dbReference type="InterPro" id="IPR018490">
    <property type="entry name" value="cNMP-bd_dom_sf"/>
</dbReference>
<evidence type="ECO:0000256" key="3">
    <source>
        <dbReference type="ARBA" id="ARBA00048132"/>
    </source>
</evidence>
<dbReference type="GO" id="GO:0004791">
    <property type="term" value="F:thioredoxin-disulfide reductase (NADPH) activity"/>
    <property type="evidence" value="ECO:0007669"/>
    <property type="project" value="UniProtKB-EC"/>
</dbReference>
<comment type="catalytic activity">
    <reaction evidence="3">
        <text>[thioredoxin]-dithiol + NADP(+) = [thioredoxin]-disulfide + NADPH + H(+)</text>
        <dbReference type="Rhea" id="RHEA:20345"/>
        <dbReference type="Rhea" id="RHEA-COMP:10698"/>
        <dbReference type="Rhea" id="RHEA-COMP:10700"/>
        <dbReference type="ChEBI" id="CHEBI:15378"/>
        <dbReference type="ChEBI" id="CHEBI:29950"/>
        <dbReference type="ChEBI" id="CHEBI:50058"/>
        <dbReference type="ChEBI" id="CHEBI:57783"/>
        <dbReference type="ChEBI" id="CHEBI:58349"/>
        <dbReference type="EC" id="1.8.1.9"/>
    </reaction>
</comment>
<dbReference type="AlphaFoldDB" id="A0AAU7JVY5"/>
<evidence type="ECO:0000256" key="2">
    <source>
        <dbReference type="ARBA" id="ARBA00023002"/>
    </source>
</evidence>
<dbReference type="CDD" id="cd00038">
    <property type="entry name" value="CAP_ED"/>
    <property type="match status" value="1"/>
</dbReference>
<dbReference type="InterPro" id="IPR014710">
    <property type="entry name" value="RmlC-like_jellyroll"/>
</dbReference>
<dbReference type="PRINTS" id="PR00368">
    <property type="entry name" value="FADPNR"/>
</dbReference>
<organism evidence="5">
    <name type="scientific">Pedococcus sp. KACC 23699</name>
    <dbReference type="NCBI Taxonomy" id="3149228"/>
    <lineage>
        <taxon>Bacteria</taxon>
        <taxon>Bacillati</taxon>
        <taxon>Actinomycetota</taxon>
        <taxon>Actinomycetes</taxon>
        <taxon>Micrococcales</taxon>
        <taxon>Intrasporangiaceae</taxon>
        <taxon>Pedococcus</taxon>
    </lineage>
</organism>
<dbReference type="PRINTS" id="PR00469">
    <property type="entry name" value="PNDRDTASEII"/>
</dbReference>
<dbReference type="InterPro" id="IPR023753">
    <property type="entry name" value="FAD/NAD-binding_dom"/>
</dbReference>
<dbReference type="SUPFAM" id="SSF51905">
    <property type="entry name" value="FAD/NAD(P)-binding domain"/>
    <property type="match status" value="1"/>
</dbReference>
<dbReference type="Pfam" id="PF00027">
    <property type="entry name" value="cNMP_binding"/>
    <property type="match status" value="1"/>
</dbReference>
<feature type="domain" description="Cyclic nucleotide-binding" evidence="4">
    <location>
        <begin position="1"/>
        <end position="99"/>
    </location>
</feature>
<dbReference type="PROSITE" id="PS50042">
    <property type="entry name" value="CNMP_BINDING_3"/>
    <property type="match status" value="1"/>
</dbReference>
<dbReference type="Gene3D" id="2.60.120.10">
    <property type="entry name" value="Jelly Rolls"/>
    <property type="match status" value="1"/>
</dbReference>
<evidence type="ECO:0000256" key="1">
    <source>
        <dbReference type="ARBA" id="ARBA00022630"/>
    </source>
</evidence>
<accession>A0AAU7JVY5</accession>
<dbReference type="InterPro" id="IPR000595">
    <property type="entry name" value="cNMP-bd_dom"/>
</dbReference>
<evidence type="ECO:0000313" key="5">
    <source>
        <dbReference type="EMBL" id="XBO44219.1"/>
    </source>
</evidence>
<keyword evidence="2" id="KW-0560">Oxidoreductase</keyword>
<dbReference type="InterPro" id="IPR036188">
    <property type="entry name" value="FAD/NAD-bd_sf"/>
</dbReference>
<dbReference type="EMBL" id="CP157483">
    <property type="protein sequence ID" value="XBO44219.1"/>
    <property type="molecule type" value="Genomic_DNA"/>
</dbReference>
<sequence>MGDIVFRPGDPAYDLIVIESGRIEIVSPSTHDESEAPIASYGAGGFLGELNLLTGQTAYLTARVVAAGTIHRIAPDRFRRLMADDPEVSDLLLRTFLWRRDHLRDSPAARSIEIVGSGMSAEALALRTFAARQRLPHVWLDIDTLPGRALMSLVPLAAADLPAVVLRDRVLRRAGPSGLAQALGLSYRSAPARTLHDLTIIGSGPAGLAAAVSGASEGLRTIVVDMVGIGGQAAASSRIENYVGFPSGISGYDLTQRAALQAMKFGAELRSPGQVDGIYPVDGHLSVRFTDGTGIDTRTAVIATGARYRSLPVPGWADFEGAGIYYAATEIEAQACSGQPVVVVGGANSAGQAALFLAKRGCSVTLVVRGSDIEAGMSAYLVDRLRHDPRVEIQVNAQVVGVAGATVLEAITLASSGAEVSERRCAALFCFIGAEPATSWQSGVVVDRGGFILTGSQLTPTDLPPVWAALGRRPLPFETSAPGVFAAGDVRVGSMRRVAAAVGEGASVIRSVHEVIGVRI</sequence>
<protein>
    <submittedName>
        <fullName evidence="5">FAD-dependent oxidoreductase</fullName>
    </submittedName>
</protein>
<dbReference type="PANTHER" id="PTHR48105">
    <property type="entry name" value="THIOREDOXIN REDUCTASE 1-RELATED-RELATED"/>
    <property type="match status" value="1"/>
</dbReference>
<dbReference type="Gene3D" id="3.50.50.60">
    <property type="entry name" value="FAD/NAD(P)-binding domain"/>
    <property type="match status" value="3"/>
</dbReference>
<proteinExistence type="predicted"/>
<keyword evidence="1" id="KW-0285">Flavoprotein</keyword>
<evidence type="ECO:0000259" key="4">
    <source>
        <dbReference type="PROSITE" id="PS50042"/>
    </source>
</evidence>
<reference evidence="5" key="1">
    <citation type="submission" date="2024-05" db="EMBL/GenBank/DDBJ databases">
        <authorList>
            <person name="Kim S."/>
            <person name="Heo J."/>
            <person name="Choi H."/>
            <person name="Choi Y."/>
            <person name="Kwon S.-W."/>
            <person name="Kim Y."/>
        </authorList>
    </citation>
    <scope>NUCLEOTIDE SEQUENCE</scope>
    <source>
        <strain evidence="5">KACC 23699</strain>
    </source>
</reference>
<dbReference type="Pfam" id="PF07992">
    <property type="entry name" value="Pyr_redox_2"/>
    <property type="match status" value="1"/>
</dbReference>